<keyword evidence="3" id="KW-1185">Reference proteome</keyword>
<dbReference type="EMBL" id="BMJV01000008">
    <property type="protein sequence ID" value="GGG82062.1"/>
    <property type="molecule type" value="Genomic_DNA"/>
</dbReference>
<evidence type="ECO:0000313" key="2">
    <source>
        <dbReference type="EMBL" id="GGG82062.1"/>
    </source>
</evidence>
<dbReference type="Pfam" id="PF03466">
    <property type="entry name" value="LysR_substrate"/>
    <property type="match status" value="1"/>
</dbReference>
<sequence>MLSSAAIAGMGVALPPRYLTEDELARGQLAPVSGGSMPTEFSYYSVQPEAKRTSAAALTFQSWLLGQVSGAQPAT</sequence>
<evidence type="ECO:0000259" key="1">
    <source>
        <dbReference type="Pfam" id="PF03466"/>
    </source>
</evidence>
<dbReference type="SUPFAM" id="SSF53850">
    <property type="entry name" value="Periplasmic binding protein-like II"/>
    <property type="match status" value="1"/>
</dbReference>
<dbReference type="InterPro" id="IPR005119">
    <property type="entry name" value="LysR_subst-bd"/>
</dbReference>
<reference evidence="2" key="1">
    <citation type="journal article" date="2014" name="Int. J. Syst. Evol. Microbiol.">
        <title>Complete genome sequence of Corynebacterium casei LMG S-19264T (=DSM 44701T), isolated from a smear-ripened cheese.</title>
        <authorList>
            <consortium name="US DOE Joint Genome Institute (JGI-PGF)"/>
            <person name="Walter F."/>
            <person name="Albersmeier A."/>
            <person name="Kalinowski J."/>
            <person name="Ruckert C."/>
        </authorList>
    </citation>
    <scope>NUCLEOTIDE SEQUENCE</scope>
    <source>
        <strain evidence="2">CGMCC 1.15762</strain>
    </source>
</reference>
<comment type="caution">
    <text evidence="2">The sequence shown here is derived from an EMBL/GenBank/DDBJ whole genome shotgun (WGS) entry which is preliminary data.</text>
</comment>
<accession>A0A8J2ZN15</accession>
<protein>
    <recommendedName>
        <fullName evidence="1">LysR substrate-binding domain-containing protein</fullName>
    </recommendedName>
</protein>
<gene>
    <name evidence="2" type="ORF">GCM10011415_34650</name>
</gene>
<dbReference type="Proteomes" id="UP000617145">
    <property type="component" value="Unassembled WGS sequence"/>
</dbReference>
<proteinExistence type="predicted"/>
<dbReference type="Gene3D" id="3.40.190.290">
    <property type="match status" value="1"/>
</dbReference>
<feature type="domain" description="LysR substrate-binding" evidence="1">
    <location>
        <begin position="3"/>
        <end position="67"/>
    </location>
</feature>
<reference evidence="2" key="2">
    <citation type="submission" date="2020-09" db="EMBL/GenBank/DDBJ databases">
        <authorList>
            <person name="Sun Q."/>
            <person name="Zhou Y."/>
        </authorList>
    </citation>
    <scope>NUCLEOTIDE SEQUENCE</scope>
    <source>
        <strain evidence="2">CGMCC 1.15762</strain>
    </source>
</reference>
<name>A0A8J2ZN15_9RHOB</name>
<organism evidence="2 3">
    <name type="scientific">Salipiger pallidus</name>
    <dbReference type="NCBI Taxonomy" id="1775170"/>
    <lineage>
        <taxon>Bacteria</taxon>
        <taxon>Pseudomonadati</taxon>
        <taxon>Pseudomonadota</taxon>
        <taxon>Alphaproteobacteria</taxon>
        <taxon>Rhodobacterales</taxon>
        <taxon>Roseobacteraceae</taxon>
        <taxon>Salipiger</taxon>
    </lineage>
</organism>
<evidence type="ECO:0000313" key="3">
    <source>
        <dbReference type="Proteomes" id="UP000617145"/>
    </source>
</evidence>
<dbReference type="AlphaFoldDB" id="A0A8J2ZN15"/>